<dbReference type="InterPro" id="IPR015424">
    <property type="entry name" value="PyrdxlP-dep_Trfase"/>
</dbReference>
<dbReference type="RefSeq" id="WP_119952970.1">
    <property type="nucleotide sequence ID" value="NZ_QYUR01000002.1"/>
</dbReference>
<dbReference type="Proteomes" id="UP000284021">
    <property type="component" value="Unassembled WGS sequence"/>
</dbReference>
<evidence type="ECO:0000256" key="1">
    <source>
        <dbReference type="ARBA" id="ARBA00022898"/>
    </source>
</evidence>
<dbReference type="PANTHER" id="PTHR43586:SF15">
    <property type="entry name" value="BLR3095 PROTEIN"/>
    <property type="match status" value="1"/>
</dbReference>
<name>A0A418XJK2_9PSED</name>
<evidence type="ECO:0000259" key="2">
    <source>
        <dbReference type="Pfam" id="PF00266"/>
    </source>
</evidence>
<dbReference type="GO" id="GO:0008483">
    <property type="term" value="F:transaminase activity"/>
    <property type="evidence" value="ECO:0007669"/>
    <property type="project" value="UniProtKB-KW"/>
</dbReference>
<keyword evidence="3" id="KW-0808">Transferase</keyword>
<dbReference type="EMBL" id="QYUR01000002">
    <property type="protein sequence ID" value="RJG12644.1"/>
    <property type="molecule type" value="Genomic_DNA"/>
</dbReference>
<dbReference type="InterPro" id="IPR015422">
    <property type="entry name" value="PyrdxlP-dep_Trfase_small"/>
</dbReference>
<dbReference type="InterPro" id="IPR015421">
    <property type="entry name" value="PyrdxlP-dep_Trfase_major"/>
</dbReference>
<protein>
    <submittedName>
        <fullName evidence="3">Aminotransferase class V-fold PLP-dependent enzyme</fullName>
    </submittedName>
</protein>
<dbReference type="Gene3D" id="3.90.1150.10">
    <property type="entry name" value="Aspartate Aminotransferase, domain 1"/>
    <property type="match status" value="1"/>
</dbReference>
<reference evidence="3 4" key="1">
    <citation type="submission" date="2018-09" db="EMBL/GenBank/DDBJ databases">
        <authorList>
            <person name="Zhu H."/>
        </authorList>
    </citation>
    <scope>NUCLEOTIDE SEQUENCE [LARGE SCALE GENOMIC DNA]</scope>
    <source>
        <strain evidence="3 4">K1S02-6</strain>
    </source>
</reference>
<dbReference type="PANTHER" id="PTHR43586">
    <property type="entry name" value="CYSTEINE DESULFURASE"/>
    <property type="match status" value="1"/>
</dbReference>
<gene>
    <name evidence="3" type="ORF">D3879_05000</name>
</gene>
<dbReference type="SUPFAM" id="SSF53383">
    <property type="entry name" value="PLP-dependent transferases"/>
    <property type="match status" value="1"/>
</dbReference>
<keyword evidence="4" id="KW-1185">Reference proteome</keyword>
<sequence length="383" mass="42796">MSEGALTLPNQRHLFDIPDDVVYLNCASLAPQMLSVRAAGEAAMSRNAQPWKIHAEDWFTQVEELRALFAQVINADAESVALIPATSYGLSVAAANVEAKPHDRILLIADDYPSTVYTWRAFAKRTGAEILTVERAEQESWTDAILKVFDQRVKVVSVPNVHWTNGALIDLKRIGQRAREVGATFIVDASQSLGAMSTDVAELRPDYLVTVGYKWLLGPFSVGYMYIDSARRDGKPIEQNWILRADSENFDGLVDYRDEYQPGARRFDVGERTNFTLTPMAIAALKQLLEWDITRITSTLSKITASIERRADRLGLRTLAAEQRGPHMLGIELPSESLKSVAARLAEQNVYVGIRGASMRVSPHVYITERDLDRFFNLLKNAL</sequence>
<evidence type="ECO:0000313" key="4">
    <source>
        <dbReference type="Proteomes" id="UP000284021"/>
    </source>
</evidence>
<dbReference type="OrthoDB" id="9764293at2"/>
<organism evidence="3 4">
    <name type="scientific">Pseudomonas cavernicola</name>
    <dbReference type="NCBI Taxonomy" id="2320866"/>
    <lineage>
        <taxon>Bacteria</taxon>
        <taxon>Pseudomonadati</taxon>
        <taxon>Pseudomonadota</taxon>
        <taxon>Gammaproteobacteria</taxon>
        <taxon>Pseudomonadales</taxon>
        <taxon>Pseudomonadaceae</taxon>
        <taxon>Pseudomonas</taxon>
    </lineage>
</organism>
<feature type="domain" description="Aminotransferase class V" evidence="2">
    <location>
        <begin position="58"/>
        <end position="374"/>
    </location>
</feature>
<dbReference type="Pfam" id="PF00266">
    <property type="entry name" value="Aminotran_5"/>
    <property type="match status" value="1"/>
</dbReference>
<accession>A0A418XJK2</accession>
<keyword evidence="3" id="KW-0032">Aminotransferase</keyword>
<proteinExistence type="predicted"/>
<dbReference type="InterPro" id="IPR000192">
    <property type="entry name" value="Aminotrans_V_dom"/>
</dbReference>
<dbReference type="Gene3D" id="3.40.640.10">
    <property type="entry name" value="Type I PLP-dependent aspartate aminotransferase-like (Major domain)"/>
    <property type="match status" value="1"/>
</dbReference>
<comment type="caution">
    <text evidence="3">The sequence shown here is derived from an EMBL/GenBank/DDBJ whole genome shotgun (WGS) entry which is preliminary data.</text>
</comment>
<keyword evidence="1" id="KW-0663">Pyridoxal phosphate</keyword>
<evidence type="ECO:0000313" key="3">
    <source>
        <dbReference type="EMBL" id="RJG12644.1"/>
    </source>
</evidence>
<dbReference type="AlphaFoldDB" id="A0A418XJK2"/>